<feature type="domain" description="HTH luxR-type" evidence="4">
    <location>
        <begin position="226"/>
        <end position="253"/>
    </location>
</feature>
<dbReference type="CDD" id="cd06170">
    <property type="entry name" value="LuxR_C_like"/>
    <property type="match status" value="1"/>
</dbReference>
<dbReference type="AlphaFoldDB" id="A0A1V2W510"/>
<accession>A0A1V2W510</accession>
<dbReference type="PROSITE" id="PS00622">
    <property type="entry name" value="HTH_LUXR_1"/>
    <property type="match status" value="1"/>
</dbReference>
<keyword evidence="3" id="KW-0804">Transcription</keyword>
<dbReference type="EMBL" id="MUTJ01000042">
    <property type="protein sequence ID" value="ONU86974.1"/>
    <property type="molecule type" value="Genomic_DNA"/>
</dbReference>
<protein>
    <submittedName>
        <fullName evidence="5">Helix-turn-helix transcriptional regulator</fullName>
    </submittedName>
</protein>
<dbReference type="InterPro" id="IPR036388">
    <property type="entry name" value="WH-like_DNA-bd_sf"/>
</dbReference>
<dbReference type="Pfam" id="PF00196">
    <property type="entry name" value="GerE"/>
    <property type="match status" value="1"/>
</dbReference>
<evidence type="ECO:0000259" key="4">
    <source>
        <dbReference type="PROSITE" id="PS00622"/>
    </source>
</evidence>
<dbReference type="PANTHER" id="PTHR44688">
    <property type="entry name" value="DNA-BINDING TRANSCRIPTIONAL ACTIVATOR DEVR_DOSR"/>
    <property type="match status" value="1"/>
</dbReference>
<proteinExistence type="predicted"/>
<keyword evidence="2" id="KW-0238">DNA-binding</keyword>
<dbReference type="InterPro" id="IPR000792">
    <property type="entry name" value="Tscrpt_reg_LuxR_C"/>
</dbReference>
<gene>
    <name evidence="5" type="ORF">A8E72_12335</name>
</gene>
<evidence type="ECO:0000256" key="1">
    <source>
        <dbReference type="ARBA" id="ARBA00023015"/>
    </source>
</evidence>
<comment type="caution">
    <text evidence="5">The sequence shown here is derived from an EMBL/GenBank/DDBJ whole genome shotgun (WGS) entry which is preliminary data.</text>
</comment>
<dbReference type="Proteomes" id="UP000188543">
    <property type="component" value="Unassembled WGS sequence"/>
</dbReference>
<dbReference type="SUPFAM" id="SSF46894">
    <property type="entry name" value="C-terminal effector domain of the bipartite response regulators"/>
    <property type="match status" value="1"/>
</dbReference>
<dbReference type="SMART" id="SM00421">
    <property type="entry name" value="HTH_LUXR"/>
    <property type="match status" value="1"/>
</dbReference>
<dbReference type="OrthoDB" id="7009766at2"/>
<dbReference type="RefSeq" id="WP_077020005.1">
    <property type="nucleotide sequence ID" value="NZ_CADETK010000014.1"/>
</dbReference>
<reference evidence="5 6" key="1">
    <citation type="submission" date="2016-08" db="EMBL/GenBank/DDBJ databases">
        <authorList>
            <person name="Seilhamer J.J."/>
        </authorList>
    </citation>
    <scope>NUCLEOTIDE SEQUENCE [LARGE SCALE GENOMIC DNA]</scope>
    <source>
        <strain evidence="5 6">VC14762</strain>
    </source>
</reference>
<evidence type="ECO:0000256" key="2">
    <source>
        <dbReference type="ARBA" id="ARBA00023125"/>
    </source>
</evidence>
<sequence length="269" mass="29895">MRTWRLERPTFSAQLDVSRATRLVAAIGGNEPDAIAGEILRLFDDALSITQCTIFAYEFGNRPRTLSVADHRGGRYLRDVADTYARHFYALDGNQPIVSAARRGTHRHGVLLHQQAGDEIDHEAYRAACYRGPDVSDRLALLMQPDDATWLSINLYRAHRSGAFQPREIATIEALAPLIAQAAKHHYALAGAAQIGIPQRMLARLRHACPALSKRELDVLRGVLEGQTAHDIGETMGVKASSVVTYQKRAYRRLGISSQRELFALCMQP</sequence>
<organism evidence="5 6">
    <name type="scientific">Burkholderia cenocepacia</name>
    <dbReference type="NCBI Taxonomy" id="95486"/>
    <lineage>
        <taxon>Bacteria</taxon>
        <taxon>Pseudomonadati</taxon>
        <taxon>Pseudomonadota</taxon>
        <taxon>Betaproteobacteria</taxon>
        <taxon>Burkholderiales</taxon>
        <taxon>Burkholderiaceae</taxon>
        <taxon>Burkholderia</taxon>
        <taxon>Burkholderia cepacia complex</taxon>
    </lineage>
</organism>
<dbReference type="GO" id="GO:0006355">
    <property type="term" value="P:regulation of DNA-templated transcription"/>
    <property type="evidence" value="ECO:0007669"/>
    <property type="project" value="InterPro"/>
</dbReference>
<dbReference type="Gene3D" id="1.10.10.10">
    <property type="entry name" value="Winged helix-like DNA-binding domain superfamily/Winged helix DNA-binding domain"/>
    <property type="match status" value="1"/>
</dbReference>
<evidence type="ECO:0000313" key="5">
    <source>
        <dbReference type="EMBL" id="ONU86974.1"/>
    </source>
</evidence>
<name>A0A1V2W510_9BURK</name>
<dbReference type="PANTHER" id="PTHR44688:SF16">
    <property type="entry name" value="DNA-BINDING TRANSCRIPTIONAL ACTIVATOR DEVR_DOSR"/>
    <property type="match status" value="1"/>
</dbReference>
<keyword evidence="1" id="KW-0805">Transcription regulation</keyword>
<evidence type="ECO:0000313" key="6">
    <source>
        <dbReference type="Proteomes" id="UP000188543"/>
    </source>
</evidence>
<evidence type="ECO:0000256" key="3">
    <source>
        <dbReference type="ARBA" id="ARBA00023163"/>
    </source>
</evidence>
<dbReference type="GO" id="GO:0003677">
    <property type="term" value="F:DNA binding"/>
    <property type="evidence" value="ECO:0007669"/>
    <property type="project" value="UniProtKB-KW"/>
</dbReference>
<dbReference type="InterPro" id="IPR016032">
    <property type="entry name" value="Sig_transdc_resp-reg_C-effctor"/>
</dbReference>